<dbReference type="GO" id="GO:0000976">
    <property type="term" value="F:transcription cis-regulatory region binding"/>
    <property type="evidence" value="ECO:0007669"/>
    <property type="project" value="TreeGrafter"/>
</dbReference>
<dbReference type="PANTHER" id="PTHR30055">
    <property type="entry name" value="HTH-TYPE TRANSCRIPTIONAL REGULATOR RUTR"/>
    <property type="match status" value="1"/>
</dbReference>
<sequence>MSPRRYRLGRRAEAKADTRERIVAAAVALHRKKGTIATRYADLARQAGVSLQTVHNHFPTLGALLPACTGMVAATAPQVTAALFEPLQAPEDRLDALMTALFAQHAHFEPWMRWAVHEARAVPELEAGIRRWRDDLAALLAKAVAPGFAGKPPAEMVALLATLLDIESWLRLQSQSALSAKAANAALRHGAITWLRQYLAAAPSQVRPGTRAAASTRGDRS</sequence>
<dbReference type="SUPFAM" id="SSF46689">
    <property type="entry name" value="Homeodomain-like"/>
    <property type="match status" value="1"/>
</dbReference>
<evidence type="ECO:0000256" key="1">
    <source>
        <dbReference type="ARBA" id="ARBA00023015"/>
    </source>
</evidence>
<evidence type="ECO:0000256" key="4">
    <source>
        <dbReference type="PROSITE-ProRule" id="PRU00335"/>
    </source>
</evidence>
<reference evidence="6 7" key="1">
    <citation type="submission" date="2019-08" db="EMBL/GenBank/DDBJ databases">
        <title>Hyperibacter terrae gen. nov., sp. nov. and Hyperibacter viscosus sp. nov., two new members in the family Rhodospirillaceae isolated from the rhizosphere of Hypericum perforatum.</title>
        <authorList>
            <person name="Noviana Z."/>
        </authorList>
    </citation>
    <scope>NUCLEOTIDE SEQUENCE [LARGE SCALE GENOMIC DNA]</scope>
    <source>
        <strain evidence="6 7">R5913</strain>
    </source>
</reference>
<dbReference type="AlphaFoldDB" id="A0A5J6MSC3"/>
<evidence type="ECO:0000259" key="5">
    <source>
        <dbReference type="PROSITE" id="PS50977"/>
    </source>
</evidence>
<proteinExistence type="predicted"/>
<accession>A0A5J6MSC3</accession>
<dbReference type="RefSeq" id="WP_151179056.1">
    <property type="nucleotide sequence ID" value="NZ_CP042906.1"/>
</dbReference>
<dbReference type="OrthoDB" id="9795011at2"/>
<gene>
    <name evidence="6" type="ORF">FRZ44_42620</name>
</gene>
<evidence type="ECO:0000256" key="2">
    <source>
        <dbReference type="ARBA" id="ARBA00023125"/>
    </source>
</evidence>
<dbReference type="Pfam" id="PF00440">
    <property type="entry name" value="TetR_N"/>
    <property type="match status" value="1"/>
</dbReference>
<name>A0A5J6MSC3_9PROT</name>
<keyword evidence="1" id="KW-0805">Transcription regulation</keyword>
<dbReference type="InterPro" id="IPR001647">
    <property type="entry name" value="HTH_TetR"/>
</dbReference>
<feature type="DNA-binding region" description="H-T-H motif" evidence="4">
    <location>
        <begin position="39"/>
        <end position="58"/>
    </location>
</feature>
<evidence type="ECO:0000313" key="6">
    <source>
        <dbReference type="EMBL" id="QEX18950.1"/>
    </source>
</evidence>
<evidence type="ECO:0000313" key="7">
    <source>
        <dbReference type="Proteomes" id="UP000326202"/>
    </source>
</evidence>
<protein>
    <recommendedName>
        <fullName evidence="5">HTH tetR-type domain-containing protein</fullName>
    </recommendedName>
</protein>
<keyword evidence="3" id="KW-0804">Transcription</keyword>
<dbReference type="EMBL" id="CP042906">
    <property type="protein sequence ID" value="QEX18950.1"/>
    <property type="molecule type" value="Genomic_DNA"/>
</dbReference>
<dbReference type="InterPro" id="IPR050109">
    <property type="entry name" value="HTH-type_TetR-like_transc_reg"/>
</dbReference>
<dbReference type="KEGG" id="htq:FRZ44_42620"/>
<keyword evidence="7" id="KW-1185">Reference proteome</keyword>
<keyword evidence="2 4" id="KW-0238">DNA-binding</keyword>
<dbReference type="Proteomes" id="UP000326202">
    <property type="component" value="Chromosome"/>
</dbReference>
<dbReference type="PANTHER" id="PTHR30055:SF234">
    <property type="entry name" value="HTH-TYPE TRANSCRIPTIONAL REGULATOR BETI"/>
    <property type="match status" value="1"/>
</dbReference>
<dbReference type="Gene3D" id="1.10.357.10">
    <property type="entry name" value="Tetracycline Repressor, domain 2"/>
    <property type="match status" value="1"/>
</dbReference>
<organism evidence="6 7">
    <name type="scientific">Hypericibacter terrae</name>
    <dbReference type="NCBI Taxonomy" id="2602015"/>
    <lineage>
        <taxon>Bacteria</taxon>
        <taxon>Pseudomonadati</taxon>
        <taxon>Pseudomonadota</taxon>
        <taxon>Alphaproteobacteria</taxon>
        <taxon>Rhodospirillales</taxon>
        <taxon>Dongiaceae</taxon>
        <taxon>Hypericibacter</taxon>
    </lineage>
</organism>
<feature type="domain" description="HTH tetR-type" evidence="5">
    <location>
        <begin position="16"/>
        <end position="76"/>
    </location>
</feature>
<dbReference type="InterPro" id="IPR009057">
    <property type="entry name" value="Homeodomain-like_sf"/>
</dbReference>
<dbReference type="PROSITE" id="PS50977">
    <property type="entry name" value="HTH_TETR_2"/>
    <property type="match status" value="1"/>
</dbReference>
<evidence type="ECO:0000256" key="3">
    <source>
        <dbReference type="ARBA" id="ARBA00023163"/>
    </source>
</evidence>
<dbReference type="GO" id="GO:0003700">
    <property type="term" value="F:DNA-binding transcription factor activity"/>
    <property type="evidence" value="ECO:0007669"/>
    <property type="project" value="TreeGrafter"/>
</dbReference>